<reference evidence="2 3" key="1">
    <citation type="submission" date="2014-07" db="EMBL/GenBank/DDBJ databases">
        <title>Methanogenic archaea and the global carbon cycle.</title>
        <authorList>
            <person name="Henriksen J.R."/>
            <person name="Luke J."/>
            <person name="Reinhart S."/>
            <person name="Benedict M.N."/>
            <person name="Youngblut N.D."/>
            <person name="Metcalf M.E."/>
            <person name="Whitaker R.J."/>
            <person name="Metcalf W.W."/>
        </authorList>
    </citation>
    <scope>NUCLEOTIDE SEQUENCE [LARGE SCALE GENOMIC DNA]</scope>
    <source>
        <strain evidence="2 3">Wiesmoor</strain>
    </source>
</reference>
<proteinExistence type="predicted"/>
<dbReference type="Proteomes" id="UP000033038">
    <property type="component" value="Chromosome"/>
</dbReference>
<dbReference type="HOGENOM" id="CLU_101320_2_3_2"/>
<dbReference type="InterPro" id="IPR036515">
    <property type="entry name" value="Transposase_17_sf"/>
</dbReference>
<organism evidence="2 3">
    <name type="scientific">Methanosarcina barkeri str. Wiesmoor</name>
    <dbReference type="NCBI Taxonomy" id="1434109"/>
    <lineage>
        <taxon>Archaea</taxon>
        <taxon>Methanobacteriati</taxon>
        <taxon>Methanobacteriota</taxon>
        <taxon>Stenosarchaea group</taxon>
        <taxon>Methanomicrobia</taxon>
        <taxon>Methanosarcinales</taxon>
        <taxon>Methanosarcinaceae</taxon>
        <taxon>Methanosarcina</taxon>
    </lineage>
</organism>
<dbReference type="EMBL" id="CP009526">
    <property type="protein sequence ID" value="AKB51108.1"/>
    <property type="molecule type" value="Genomic_DNA"/>
</dbReference>
<dbReference type="PANTHER" id="PTHR33360">
    <property type="entry name" value="TRANSPOSASE FOR INSERTION SEQUENCE ELEMENT IS200"/>
    <property type="match status" value="1"/>
</dbReference>
<dbReference type="Gene3D" id="3.30.70.1290">
    <property type="entry name" value="Transposase IS200-like"/>
    <property type="match status" value="1"/>
</dbReference>
<dbReference type="InterPro" id="IPR002686">
    <property type="entry name" value="Transposase_17"/>
</dbReference>
<evidence type="ECO:0000259" key="1">
    <source>
        <dbReference type="SMART" id="SM01321"/>
    </source>
</evidence>
<protein>
    <submittedName>
        <fullName evidence="2">Mobile element protein</fullName>
    </submittedName>
</protein>
<dbReference type="GO" id="GO:0004803">
    <property type="term" value="F:transposase activity"/>
    <property type="evidence" value="ECO:0007669"/>
    <property type="project" value="InterPro"/>
</dbReference>
<dbReference type="SMART" id="SM01321">
    <property type="entry name" value="Y1_Tnp"/>
    <property type="match status" value="1"/>
</dbReference>
<sequence>MIDISKESNFEILEMETDKDHIHLLIKSEPKVSVLSIVRKLKQESTNGLWKTQKEYLEKYYWGENMLWSDGYFASTIGNVSKETVEYYIRNQGVKLTLISPKLKT</sequence>
<dbReference type="SUPFAM" id="SSF143422">
    <property type="entry name" value="Transposase IS200-like"/>
    <property type="match status" value="1"/>
</dbReference>
<dbReference type="PATRIC" id="fig|1434109.4.peg.2362"/>
<dbReference type="Pfam" id="PF01797">
    <property type="entry name" value="Y1_Tnp"/>
    <property type="match status" value="1"/>
</dbReference>
<dbReference type="AlphaFoldDB" id="A0A0E3QJS2"/>
<gene>
    <name evidence="2" type="ORF">MSBRW_1855</name>
</gene>
<dbReference type="KEGG" id="mbw:MSBRW_1855"/>
<name>A0A0E3QJS2_METBA</name>
<evidence type="ECO:0000313" key="3">
    <source>
        <dbReference type="Proteomes" id="UP000033038"/>
    </source>
</evidence>
<dbReference type="GO" id="GO:0003677">
    <property type="term" value="F:DNA binding"/>
    <property type="evidence" value="ECO:0007669"/>
    <property type="project" value="InterPro"/>
</dbReference>
<dbReference type="NCBIfam" id="NF033573">
    <property type="entry name" value="transpos_IS200"/>
    <property type="match status" value="1"/>
</dbReference>
<accession>A0A0E3QJS2</accession>
<dbReference type="GO" id="GO:0006313">
    <property type="term" value="P:DNA transposition"/>
    <property type="evidence" value="ECO:0007669"/>
    <property type="project" value="InterPro"/>
</dbReference>
<evidence type="ECO:0000313" key="2">
    <source>
        <dbReference type="EMBL" id="AKB51108.1"/>
    </source>
</evidence>
<feature type="domain" description="Transposase IS200-like" evidence="1">
    <location>
        <begin position="1"/>
        <end position="92"/>
    </location>
</feature>
<dbReference type="PANTHER" id="PTHR33360:SF4">
    <property type="entry name" value="TRANSPOSASE IS200-LIKE PROTEIN"/>
    <property type="match status" value="1"/>
</dbReference>